<organism evidence="2">
    <name type="scientific">Spongospora subterranea</name>
    <dbReference type="NCBI Taxonomy" id="70186"/>
    <lineage>
        <taxon>Eukaryota</taxon>
        <taxon>Sar</taxon>
        <taxon>Rhizaria</taxon>
        <taxon>Endomyxa</taxon>
        <taxon>Phytomyxea</taxon>
        <taxon>Plasmodiophorida</taxon>
        <taxon>Plasmodiophoridae</taxon>
        <taxon>Spongospora</taxon>
    </lineage>
</organism>
<evidence type="ECO:0000256" key="1">
    <source>
        <dbReference type="SAM" id="Phobius"/>
    </source>
</evidence>
<protein>
    <submittedName>
        <fullName evidence="2">Uncharacterized protein</fullName>
    </submittedName>
</protein>
<name>A0A0H5QKA0_9EUKA</name>
<keyword evidence="1" id="KW-0472">Membrane</keyword>
<feature type="transmembrane region" description="Helical" evidence="1">
    <location>
        <begin position="12"/>
        <end position="34"/>
    </location>
</feature>
<feature type="transmembrane region" description="Helical" evidence="1">
    <location>
        <begin position="41"/>
        <end position="60"/>
    </location>
</feature>
<reference evidence="2" key="1">
    <citation type="submission" date="2015-04" db="EMBL/GenBank/DDBJ databases">
        <title>The genome sequence of the plant pathogenic Rhizarian Plasmodiophora brassicae reveals insights in its biotrophic life cycle and the origin of chitin synthesis.</title>
        <authorList>
            <person name="Schwelm A."/>
            <person name="Fogelqvist J."/>
            <person name="Knaust A."/>
            <person name="Julke S."/>
            <person name="Lilja T."/>
            <person name="Dhandapani V."/>
            <person name="Bonilla-Rosso G."/>
            <person name="Karlsson M."/>
            <person name="Shevchenko A."/>
            <person name="Choi S.R."/>
            <person name="Kim H.G."/>
            <person name="Park J.Y."/>
            <person name="Lim Y.P."/>
            <person name="Ludwig-Muller J."/>
            <person name="Dixelius C."/>
        </authorList>
    </citation>
    <scope>NUCLEOTIDE SEQUENCE</scope>
    <source>
        <tissue evidence="2">Potato root galls</tissue>
    </source>
</reference>
<proteinExistence type="predicted"/>
<keyword evidence="1" id="KW-0812">Transmembrane</keyword>
<evidence type="ECO:0000313" key="2">
    <source>
        <dbReference type="EMBL" id="CRZ02550.1"/>
    </source>
</evidence>
<dbReference type="AlphaFoldDB" id="A0A0H5QKA0"/>
<dbReference type="EMBL" id="HACM01002108">
    <property type="protein sequence ID" value="CRZ02550.1"/>
    <property type="molecule type" value="Transcribed_RNA"/>
</dbReference>
<feature type="non-terminal residue" evidence="2">
    <location>
        <position position="1"/>
    </location>
</feature>
<accession>A0A0H5QKA0</accession>
<keyword evidence="1" id="KW-1133">Transmembrane helix</keyword>
<sequence length="103" mass="11872">VFSMFSCSLLVVVYQFWLLMLGLLVVVSGLLLPYRLVSIEVLFMLNVVVVFFIFLSHQIFVLENSNVLSISGEANKHVLLCLMRFDKFSETLCIRNHVYTTYS</sequence>